<dbReference type="SUPFAM" id="SSF144091">
    <property type="entry name" value="Rhomboid-like"/>
    <property type="match status" value="1"/>
</dbReference>
<feature type="transmembrane region" description="Helical" evidence="7">
    <location>
        <begin position="26"/>
        <end position="51"/>
    </location>
</feature>
<dbReference type="PANTHER" id="PTHR43731">
    <property type="entry name" value="RHOMBOID PROTEASE"/>
    <property type="match status" value="1"/>
</dbReference>
<feature type="transmembrane region" description="Helical" evidence="7">
    <location>
        <begin position="71"/>
        <end position="98"/>
    </location>
</feature>
<feature type="transmembrane region" description="Helical" evidence="7">
    <location>
        <begin position="131"/>
        <end position="155"/>
    </location>
</feature>
<feature type="domain" description="Peptidase S54 rhomboid" evidence="8">
    <location>
        <begin position="66"/>
        <end position="205"/>
    </location>
</feature>
<dbReference type="KEGG" id="bhu:bhn_I0069"/>
<dbReference type="EMBL" id="CP017831">
    <property type="protein sequence ID" value="AOZ95105.1"/>
    <property type="molecule type" value="Genomic_DNA"/>
</dbReference>
<proteinExistence type="inferred from homology"/>
<sequence length="220" mass="24848">MDNIERESSEITDQFWDRQEKIYKKAFITIGLLTINIVVFLISTFVAYPAVYNEGVLVTERILNDGEFYRIATAIFLHADIKHLFNNMIILFLVGAVVENYTGHIYYVIVYFFSGFFGNILSMAYELKNGLKWISLGASGAVMGIVGFLISWLILNRRVFLRSKGTVIRVALLLIFVIQSCFFQEGANTVAHLGGFITGFVLGLLNIVVFKNDKMMEGLA</sequence>
<dbReference type="RefSeq" id="WP_071174925.1">
    <property type="nucleotide sequence ID" value="NZ_CP017831.1"/>
</dbReference>
<evidence type="ECO:0000256" key="5">
    <source>
        <dbReference type="ARBA" id="ARBA00022989"/>
    </source>
</evidence>
<accession>A0A1D9NYW4</accession>
<evidence type="ECO:0000256" key="3">
    <source>
        <dbReference type="ARBA" id="ARBA00022692"/>
    </source>
</evidence>
<protein>
    <submittedName>
        <fullName evidence="9">Rhomboid family peptidase S54 family</fullName>
    </submittedName>
</protein>
<dbReference type="GO" id="GO:0004252">
    <property type="term" value="F:serine-type endopeptidase activity"/>
    <property type="evidence" value="ECO:0007669"/>
    <property type="project" value="InterPro"/>
</dbReference>
<keyword evidence="3 7" id="KW-0812">Transmembrane</keyword>
<evidence type="ECO:0000313" key="10">
    <source>
        <dbReference type="Proteomes" id="UP000179284"/>
    </source>
</evidence>
<comment type="subcellular location">
    <subcellularLocation>
        <location evidence="1">Membrane</location>
        <topology evidence="1">Multi-pass membrane protein</topology>
    </subcellularLocation>
</comment>
<feature type="transmembrane region" description="Helical" evidence="7">
    <location>
        <begin position="167"/>
        <end position="185"/>
    </location>
</feature>
<dbReference type="GO" id="GO:0016020">
    <property type="term" value="C:membrane"/>
    <property type="evidence" value="ECO:0007669"/>
    <property type="project" value="UniProtKB-SubCell"/>
</dbReference>
<keyword evidence="5 7" id="KW-1133">Transmembrane helix</keyword>
<gene>
    <name evidence="9" type="ORF">bhn_I0069</name>
</gene>
<dbReference type="Proteomes" id="UP000179284">
    <property type="component" value="Chromosome I"/>
</dbReference>
<comment type="similarity">
    <text evidence="2">Belongs to the peptidase S54 family.</text>
</comment>
<organism evidence="9 10">
    <name type="scientific">Butyrivibrio hungatei</name>
    <dbReference type="NCBI Taxonomy" id="185008"/>
    <lineage>
        <taxon>Bacteria</taxon>
        <taxon>Bacillati</taxon>
        <taxon>Bacillota</taxon>
        <taxon>Clostridia</taxon>
        <taxon>Lachnospirales</taxon>
        <taxon>Lachnospiraceae</taxon>
        <taxon>Butyrivibrio</taxon>
    </lineage>
</organism>
<name>A0A1D9NYW4_9FIRM</name>
<keyword evidence="6 7" id="KW-0472">Membrane</keyword>
<dbReference type="AlphaFoldDB" id="A0A1D9NYW4"/>
<evidence type="ECO:0000313" key="9">
    <source>
        <dbReference type="EMBL" id="AOZ95105.1"/>
    </source>
</evidence>
<dbReference type="OrthoDB" id="9813074at2"/>
<evidence type="ECO:0000256" key="6">
    <source>
        <dbReference type="ARBA" id="ARBA00023136"/>
    </source>
</evidence>
<dbReference type="PANTHER" id="PTHR43731:SF14">
    <property type="entry name" value="PRESENILIN-ASSOCIATED RHOMBOID-LIKE PROTEIN, MITOCHONDRIAL"/>
    <property type="match status" value="1"/>
</dbReference>
<dbReference type="Gene3D" id="1.20.1540.10">
    <property type="entry name" value="Rhomboid-like"/>
    <property type="match status" value="1"/>
</dbReference>
<feature type="transmembrane region" description="Helical" evidence="7">
    <location>
        <begin position="105"/>
        <end position="125"/>
    </location>
</feature>
<evidence type="ECO:0000259" key="8">
    <source>
        <dbReference type="Pfam" id="PF01694"/>
    </source>
</evidence>
<reference evidence="10" key="1">
    <citation type="submission" date="2016-10" db="EMBL/GenBank/DDBJ databases">
        <title>The complete genome sequence of the rumen bacterium Butyrivibrio hungatei MB2003.</title>
        <authorList>
            <person name="Palevich N."/>
            <person name="Kelly W.J."/>
            <person name="Leahy S.C."/>
            <person name="Altermann E."/>
            <person name="Rakonjac J."/>
            <person name="Attwood G.T."/>
        </authorList>
    </citation>
    <scope>NUCLEOTIDE SEQUENCE [LARGE SCALE GENOMIC DNA]</scope>
    <source>
        <strain evidence="10">MB2003</strain>
    </source>
</reference>
<dbReference type="InterPro" id="IPR035952">
    <property type="entry name" value="Rhomboid-like_sf"/>
</dbReference>
<dbReference type="InterPro" id="IPR050925">
    <property type="entry name" value="Rhomboid_protease_S54"/>
</dbReference>
<keyword evidence="4" id="KW-0378">Hydrolase</keyword>
<evidence type="ECO:0000256" key="7">
    <source>
        <dbReference type="SAM" id="Phobius"/>
    </source>
</evidence>
<dbReference type="InterPro" id="IPR022764">
    <property type="entry name" value="Peptidase_S54_rhomboid_dom"/>
</dbReference>
<evidence type="ECO:0000256" key="2">
    <source>
        <dbReference type="ARBA" id="ARBA00009045"/>
    </source>
</evidence>
<dbReference type="Pfam" id="PF01694">
    <property type="entry name" value="Rhomboid"/>
    <property type="match status" value="1"/>
</dbReference>
<keyword evidence="10" id="KW-1185">Reference proteome</keyword>
<evidence type="ECO:0000256" key="1">
    <source>
        <dbReference type="ARBA" id="ARBA00004141"/>
    </source>
</evidence>
<evidence type="ECO:0000256" key="4">
    <source>
        <dbReference type="ARBA" id="ARBA00022801"/>
    </source>
</evidence>
<feature type="transmembrane region" description="Helical" evidence="7">
    <location>
        <begin position="191"/>
        <end position="210"/>
    </location>
</feature>